<evidence type="ECO:0000313" key="1">
    <source>
        <dbReference type="EMBL" id="XAU15813.1"/>
    </source>
</evidence>
<organism evidence="1 2">
    <name type="scientific">Sulfurimonas diazotrophicus</name>
    <dbReference type="NCBI Taxonomy" id="3131939"/>
    <lineage>
        <taxon>Bacteria</taxon>
        <taxon>Pseudomonadati</taxon>
        <taxon>Campylobacterota</taxon>
        <taxon>Epsilonproteobacteria</taxon>
        <taxon>Campylobacterales</taxon>
        <taxon>Sulfurimonadaceae</taxon>
        <taxon>Sulfurimonas</taxon>
    </lineage>
</organism>
<sequence>MKKLFLILLTVLSLFGAENPKVVIDLTTGDMHTFEQKILKGIVAHKTYFENQLKELDVAVVIHGNAYKFFLKDPAHFDFAKDPKLLKAAPELAKRIAALAETYEVTFLMCQAGMTKKKIDAKDIYPGIETVLNAGVGLIEKQNEGYAYLPVAD</sequence>
<name>A0ABZ3HBB0_9BACT</name>
<dbReference type="Gene3D" id="3.40.1260.10">
    <property type="entry name" value="DsrEFH-like"/>
    <property type="match status" value="1"/>
</dbReference>
<gene>
    <name evidence="1" type="ORF">WCY31_03710</name>
</gene>
<dbReference type="EMBL" id="CP147920">
    <property type="protein sequence ID" value="XAU15813.1"/>
    <property type="molecule type" value="Genomic_DNA"/>
</dbReference>
<dbReference type="Pfam" id="PF02635">
    <property type="entry name" value="DsrE"/>
    <property type="match status" value="1"/>
</dbReference>
<dbReference type="PANTHER" id="PTHR37691">
    <property type="entry name" value="BLR3518 PROTEIN"/>
    <property type="match status" value="1"/>
</dbReference>
<proteinExistence type="predicted"/>
<dbReference type="SUPFAM" id="SSF75169">
    <property type="entry name" value="DsrEFH-like"/>
    <property type="match status" value="1"/>
</dbReference>
<dbReference type="InterPro" id="IPR027396">
    <property type="entry name" value="DsrEFH-like"/>
</dbReference>
<keyword evidence="2" id="KW-1185">Reference proteome</keyword>
<protein>
    <submittedName>
        <fullName evidence="1">DsrE family protein</fullName>
    </submittedName>
</protein>
<dbReference type="InterPro" id="IPR003787">
    <property type="entry name" value="Sulphur_relay_DsrE/F-like"/>
</dbReference>
<dbReference type="Proteomes" id="UP001447842">
    <property type="component" value="Chromosome"/>
</dbReference>
<reference evidence="1 2" key="1">
    <citation type="submission" date="2024-03" db="EMBL/GenBank/DDBJ databases">
        <title>Sulfurimonas sp. HSL3-1.</title>
        <authorList>
            <person name="Wang S."/>
        </authorList>
    </citation>
    <scope>NUCLEOTIDE SEQUENCE [LARGE SCALE GENOMIC DNA]</scope>
    <source>
        <strain evidence="1 2">HSL3-1</strain>
    </source>
</reference>
<dbReference type="PANTHER" id="PTHR37691:SF1">
    <property type="entry name" value="BLR3518 PROTEIN"/>
    <property type="match status" value="1"/>
</dbReference>
<evidence type="ECO:0000313" key="2">
    <source>
        <dbReference type="Proteomes" id="UP001447842"/>
    </source>
</evidence>
<dbReference type="RefSeq" id="WP_345973181.1">
    <property type="nucleotide sequence ID" value="NZ_CP147920.1"/>
</dbReference>
<accession>A0ABZ3HBB0</accession>